<dbReference type="RefSeq" id="WP_139375170.1">
    <property type="nucleotide sequence ID" value="NZ_FUZF01000001.1"/>
</dbReference>
<protein>
    <submittedName>
        <fullName evidence="1">Uncharacterized protein</fullName>
    </submittedName>
</protein>
<evidence type="ECO:0000313" key="2">
    <source>
        <dbReference type="Proteomes" id="UP000190150"/>
    </source>
</evidence>
<dbReference type="STRING" id="1513896.SAMN05660841_00329"/>
<accession>A0A1T5AZS3</accession>
<organism evidence="1 2">
    <name type="scientific">Sphingobacterium nematocida</name>
    <dbReference type="NCBI Taxonomy" id="1513896"/>
    <lineage>
        <taxon>Bacteria</taxon>
        <taxon>Pseudomonadati</taxon>
        <taxon>Bacteroidota</taxon>
        <taxon>Sphingobacteriia</taxon>
        <taxon>Sphingobacteriales</taxon>
        <taxon>Sphingobacteriaceae</taxon>
        <taxon>Sphingobacterium</taxon>
    </lineage>
</organism>
<dbReference type="Proteomes" id="UP000190150">
    <property type="component" value="Unassembled WGS sequence"/>
</dbReference>
<dbReference type="AlphaFoldDB" id="A0A1T5AZS3"/>
<dbReference type="OrthoDB" id="711069at2"/>
<sequence>METKNEKQQNNNQCACVQVIDCTHTTHTSNQLRCSREYDCLTSVLQGMAAPLYDRFDQLLDTALQMLELLEGRIDPPIELNEQLIDALELKCLLKVGDTKFATMKKLFKTYEVDKKPYYLKHEVLETIRRYEVISNINNTNS</sequence>
<keyword evidence="2" id="KW-1185">Reference proteome</keyword>
<dbReference type="EMBL" id="FUZF01000001">
    <property type="protein sequence ID" value="SKB40482.1"/>
    <property type="molecule type" value="Genomic_DNA"/>
</dbReference>
<name>A0A1T5AZS3_9SPHI</name>
<evidence type="ECO:0000313" key="1">
    <source>
        <dbReference type="EMBL" id="SKB40482.1"/>
    </source>
</evidence>
<reference evidence="2" key="1">
    <citation type="submission" date="2017-02" db="EMBL/GenBank/DDBJ databases">
        <authorList>
            <person name="Varghese N."/>
            <person name="Submissions S."/>
        </authorList>
    </citation>
    <scope>NUCLEOTIDE SEQUENCE [LARGE SCALE GENOMIC DNA]</scope>
    <source>
        <strain evidence="2">DSM 24091</strain>
    </source>
</reference>
<proteinExistence type="predicted"/>
<gene>
    <name evidence="1" type="ORF">SAMN05660841_00329</name>
</gene>